<dbReference type="Gene3D" id="3.40.50.720">
    <property type="entry name" value="NAD(P)-binding Rossmann-like Domain"/>
    <property type="match status" value="1"/>
</dbReference>
<protein>
    <recommendedName>
        <fullName evidence="4">Short-chain dehydrogenase/reductase SDR</fullName>
    </recommendedName>
</protein>
<dbReference type="GO" id="GO:0016491">
    <property type="term" value="F:oxidoreductase activity"/>
    <property type="evidence" value="ECO:0007669"/>
    <property type="project" value="UniProtKB-KW"/>
</dbReference>
<dbReference type="InterPro" id="IPR051911">
    <property type="entry name" value="SDR_oxidoreductase"/>
</dbReference>
<dbReference type="Pfam" id="PF00106">
    <property type="entry name" value="adh_short"/>
    <property type="match status" value="1"/>
</dbReference>
<proteinExistence type="inferred from homology"/>
<evidence type="ECO:0000256" key="2">
    <source>
        <dbReference type="ARBA" id="ARBA00023002"/>
    </source>
</evidence>
<reference evidence="3" key="1">
    <citation type="submission" date="2018-05" db="EMBL/GenBank/DDBJ databases">
        <authorList>
            <person name="Lanie J.A."/>
            <person name="Ng W.-L."/>
            <person name="Kazmierczak K.M."/>
            <person name="Andrzejewski T.M."/>
            <person name="Davidsen T.M."/>
            <person name="Wayne K.J."/>
            <person name="Tettelin H."/>
            <person name="Glass J.I."/>
            <person name="Rusch D."/>
            <person name="Podicherti R."/>
            <person name="Tsui H.-C.T."/>
            <person name="Winkler M.E."/>
        </authorList>
    </citation>
    <scope>NUCLEOTIDE SEQUENCE</scope>
</reference>
<dbReference type="SUPFAM" id="SSF51735">
    <property type="entry name" value="NAD(P)-binding Rossmann-fold domains"/>
    <property type="match status" value="1"/>
</dbReference>
<name>A0A383DXH9_9ZZZZ</name>
<sequence length="172" mass="18972">MYKIILITGGSSGIGKAIGEYLTDKGYTVYGTSRDISKHPESKFRLLTLDVTNNDQINSCINQIINREGRIDVLINNAGVGITGPLEEIPEEEIHKHFKTNLYGPINMIKAVLPFMRKERNGLIINITSIAGYVGTPFRSIYSAGKAALDLISETLNMETKEFKINVVSIAP</sequence>
<gene>
    <name evidence="3" type="ORF">METZ01_LOCUS502106</name>
</gene>
<keyword evidence="2" id="KW-0560">Oxidoreductase</keyword>
<dbReference type="PRINTS" id="PR00080">
    <property type="entry name" value="SDRFAMILY"/>
</dbReference>
<comment type="similarity">
    <text evidence="1">Belongs to the short-chain dehydrogenases/reductases (SDR) family.</text>
</comment>
<dbReference type="InterPro" id="IPR002347">
    <property type="entry name" value="SDR_fam"/>
</dbReference>
<organism evidence="3">
    <name type="scientific">marine metagenome</name>
    <dbReference type="NCBI Taxonomy" id="408172"/>
    <lineage>
        <taxon>unclassified sequences</taxon>
        <taxon>metagenomes</taxon>
        <taxon>ecological metagenomes</taxon>
    </lineage>
</organism>
<evidence type="ECO:0000313" key="3">
    <source>
        <dbReference type="EMBL" id="SVE49252.1"/>
    </source>
</evidence>
<dbReference type="PANTHER" id="PTHR43976">
    <property type="entry name" value="SHORT CHAIN DEHYDROGENASE"/>
    <property type="match status" value="1"/>
</dbReference>
<evidence type="ECO:0008006" key="4">
    <source>
        <dbReference type="Google" id="ProtNLM"/>
    </source>
</evidence>
<dbReference type="InterPro" id="IPR036291">
    <property type="entry name" value="NAD(P)-bd_dom_sf"/>
</dbReference>
<feature type="non-terminal residue" evidence="3">
    <location>
        <position position="172"/>
    </location>
</feature>
<dbReference type="EMBL" id="UINC01221070">
    <property type="protein sequence ID" value="SVE49252.1"/>
    <property type="molecule type" value="Genomic_DNA"/>
</dbReference>
<dbReference type="AlphaFoldDB" id="A0A383DXH9"/>
<dbReference type="PRINTS" id="PR00081">
    <property type="entry name" value="GDHRDH"/>
</dbReference>
<accession>A0A383DXH9</accession>
<evidence type="ECO:0000256" key="1">
    <source>
        <dbReference type="ARBA" id="ARBA00006484"/>
    </source>
</evidence>
<dbReference type="PANTHER" id="PTHR43976:SF16">
    <property type="entry name" value="SHORT-CHAIN DEHYDROGENASE_REDUCTASE FAMILY PROTEIN"/>
    <property type="match status" value="1"/>
</dbReference>